<dbReference type="NCBIfam" id="TIGR01614">
    <property type="entry name" value="PME_inhib"/>
    <property type="match status" value="1"/>
</dbReference>
<keyword evidence="4" id="KW-1133">Transmembrane helix</keyword>
<keyword evidence="4" id="KW-0812">Transmembrane</keyword>
<dbReference type="InterPro" id="IPR006501">
    <property type="entry name" value="Pectinesterase_inhib_dom"/>
</dbReference>
<dbReference type="SUPFAM" id="SSF101148">
    <property type="entry name" value="Plant invertase/pectin methylesterase inhibitor"/>
    <property type="match status" value="1"/>
</dbReference>
<gene>
    <name evidence="6" type="ORF">DH2020_019381</name>
</gene>
<reference evidence="6 7" key="1">
    <citation type="journal article" date="2021" name="Comput. Struct. Biotechnol. J.">
        <title>De novo genome assembly of the potent medicinal plant Rehmannia glutinosa using nanopore technology.</title>
        <authorList>
            <person name="Ma L."/>
            <person name="Dong C."/>
            <person name="Song C."/>
            <person name="Wang X."/>
            <person name="Zheng X."/>
            <person name="Niu Y."/>
            <person name="Chen S."/>
            <person name="Feng W."/>
        </authorList>
    </citation>
    <scope>NUCLEOTIDE SEQUENCE [LARGE SCALE GENOMIC DNA]</scope>
    <source>
        <strain evidence="6">DH-2019</strain>
    </source>
</reference>
<evidence type="ECO:0000256" key="2">
    <source>
        <dbReference type="ARBA" id="ARBA00023157"/>
    </source>
</evidence>
<feature type="domain" description="Pectinesterase inhibitor" evidence="5">
    <location>
        <begin position="28"/>
        <end position="173"/>
    </location>
</feature>
<dbReference type="InterPro" id="IPR052421">
    <property type="entry name" value="PCW_Enzyme_Inhibitor"/>
</dbReference>
<keyword evidence="1" id="KW-0732">Signal</keyword>
<evidence type="ECO:0000313" key="7">
    <source>
        <dbReference type="Proteomes" id="UP001318860"/>
    </source>
</evidence>
<evidence type="ECO:0000256" key="4">
    <source>
        <dbReference type="SAM" id="Phobius"/>
    </source>
</evidence>
<keyword evidence="4" id="KW-0472">Membrane</keyword>
<feature type="transmembrane region" description="Helical" evidence="4">
    <location>
        <begin position="12"/>
        <end position="33"/>
    </location>
</feature>
<name>A0ABR0WQ48_REHGL</name>
<dbReference type="CDD" id="cd15797">
    <property type="entry name" value="PMEI"/>
    <property type="match status" value="1"/>
</dbReference>
<comment type="similarity">
    <text evidence="3">Belongs to the PMEI family.</text>
</comment>
<dbReference type="SMART" id="SM00856">
    <property type="entry name" value="PMEI"/>
    <property type="match status" value="1"/>
</dbReference>
<evidence type="ECO:0000313" key="6">
    <source>
        <dbReference type="EMBL" id="KAK6148469.1"/>
    </source>
</evidence>
<protein>
    <recommendedName>
        <fullName evidence="5">Pectinesterase inhibitor domain-containing protein</fullName>
    </recommendedName>
</protein>
<organism evidence="6 7">
    <name type="scientific">Rehmannia glutinosa</name>
    <name type="common">Chinese foxglove</name>
    <dbReference type="NCBI Taxonomy" id="99300"/>
    <lineage>
        <taxon>Eukaryota</taxon>
        <taxon>Viridiplantae</taxon>
        <taxon>Streptophyta</taxon>
        <taxon>Embryophyta</taxon>
        <taxon>Tracheophyta</taxon>
        <taxon>Spermatophyta</taxon>
        <taxon>Magnoliopsida</taxon>
        <taxon>eudicotyledons</taxon>
        <taxon>Gunneridae</taxon>
        <taxon>Pentapetalae</taxon>
        <taxon>asterids</taxon>
        <taxon>lamiids</taxon>
        <taxon>Lamiales</taxon>
        <taxon>Orobanchaceae</taxon>
        <taxon>Rehmannieae</taxon>
        <taxon>Rehmannia</taxon>
    </lineage>
</organism>
<comment type="caution">
    <text evidence="6">The sequence shown here is derived from an EMBL/GenBank/DDBJ whole genome shotgun (WGS) entry which is preliminary data.</text>
</comment>
<evidence type="ECO:0000256" key="1">
    <source>
        <dbReference type="ARBA" id="ARBA00022729"/>
    </source>
</evidence>
<evidence type="ECO:0000256" key="3">
    <source>
        <dbReference type="ARBA" id="ARBA00038471"/>
    </source>
</evidence>
<dbReference type="InterPro" id="IPR035513">
    <property type="entry name" value="Invertase/methylesterase_inhib"/>
</dbReference>
<dbReference type="Pfam" id="PF04043">
    <property type="entry name" value="PMEI"/>
    <property type="match status" value="1"/>
</dbReference>
<keyword evidence="7" id="KW-1185">Reference proteome</keyword>
<evidence type="ECO:0000259" key="5">
    <source>
        <dbReference type="SMART" id="SM00856"/>
    </source>
</evidence>
<keyword evidence="2" id="KW-1015">Disulfide bond</keyword>
<dbReference type="EMBL" id="JABTTQ020000010">
    <property type="protein sequence ID" value="KAK6148469.1"/>
    <property type="molecule type" value="Genomic_DNA"/>
</dbReference>
<proteinExistence type="inferred from homology"/>
<sequence length="181" mass="20345">MTLFLRNSSSYIYLILNLVLMISGNFFSSATLLKEVCRQTQDEAFCMNILGSDPRTPDAGLFELGLITIDLGAYSATGTKVMIHSLLLSEKDPELKIRLTVCDENYEDAIYSLREAEGHLKRAEFTALNLEGGSAYVDAYDCEDAFNEPPAYRSPITDENYHLERFSEIITIIANMFPFKA</sequence>
<dbReference type="PANTHER" id="PTHR36710">
    <property type="entry name" value="PECTINESTERASE INHIBITOR-LIKE"/>
    <property type="match status" value="1"/>
</dbReference>
<dbReference type="InterPro" id="IPR034086">
    <property type="entry name" value="PMEI_plant"/>
</dbReference>
<accession>A0ABR0WQ48</accession>
<dbReference type="PANTHER" id="PTHR36710:SF8">
    <property type="entry name" value="PECTINESTERASE INHIBITOR-LIKE"/>
    <property type="match status" value="1"/>
</dbReference>
<dbReference type="Proteomes" id="UP001318860">
    <property type="component" value="Unassembled WGS sequence"/>
</dbReference>
<dbReference type="Gene3D" id="1.20.140.40">
    <property type="entry name" value="Invertase/pectin methylesterase inhibitor family protein"/>
    <property type="match status" value="1"/>
</dbReference>